<gene>
    <name evidence="1" type="ORF">ABT39_MTgene5389</name>
</gene>
<comment type="caution">
    <text evidence="1">The sequence shown here is derived from an EMBL/GenBank/DDBJ whole genome shotgun (WGS) entry which is preliminary data.</text>
</comment>
<geneLocation type="mitochondrion" evidence="1"/>
<name>A0A101LZS8_PICGL</name>
<keyword evidence="1" id="KW-0496">Mitochondrion</keyword>
<protein>
    <submittedName>
        <fullName evidence="1">Uncharacterized protein</fullName>
    </submittedName>
</protein>
<dbReference type="AlphaFoldDB" id="A0A101LZS8"/>
<reference evidence="1" key="1">
    <citation type="journal article" date="2015" name="Genome Biol. Evol.">
        <title>Organellar Genomes of White Spruce (Picea glauca): Assembly and Annotation.</title>
        <authorList>
            <person name="Jackman S.D."/>
            <person name="Warren R.L."/>
            <person name="Gibb E.A."/>
            <person name="Vandervalk B.P."/>
            <person name="Mohamadi H."/>
            <person name="Chu J."/>
            <person name="Raymond A."/>
            <person name="Pleasance S."/>
            <person name="Coope R."/>
            <person name="Wildung M.R."/>
            <person name="Ritland C.E."/>
            <person name="Bousquet J."/>
            <person name="Jones S.J."/>
            <person name="Bohlmann J."/>
            <person name="Birol I."/>
        </authorList>
    </citation>
    <scope>NUCLEOTIDE SEQUENCE [LARGE SCALE GENOMIC DNA]</scope>
    <source>
        <tissue evidence="1">Flushing bud</tissue>
    </source>
</reference>
<evidence type="ECO:0000313" key="1">
    <source>
        <dbReference type="EMBL" id="KUM48389.1"/>
    </source>
</evidence>
<organism evidence="1">
    <name type="scientific">Picea glauca</name>
    <name type="common">White spruce</name>
    <name type="synonym">Pinus glauca</name>
    <dbReference type="NCBI Taxonomy" id="3330"/>
    <lineage>
        <taxon>Eukaryota</taxon>
        <taxon>Viridiplantae</taxon>
        <taxon>Streptophyta</taxon>
        <taxon>Embryophyta</taxon>
        <taxon>Tracheophyta</taxon>
        <taxon>Spermatophyta</taxon>
        <taxon>Pinopsida</taxon>
        <taxon>Pinidae</taxon>
        <taxon>Conifers I</taxon>
        <taxon>Pinales</taxon>
        <taxon>Pinaceae</taxon>
        <taxon>Picea</taxon>
    </lineage>
</organism>
<sequence length="40" mass="4681">MLLTLITDLSTIKCLWKESQFQCRSLLPSHTYIHAFTIVQ</sequence>
<dbReference type="EMBL" id="LKAM01000006">
    <property type="protein sequence ID" value="KUM48389.1"/>
    <property type="molecule type" value="Genomic_DNA"/>
</dbReference>
<accession>A0A101LZS8</accession>
<proteinExistence type="predicted"/>